<evidence type="ECO:0000313" key="3">
    <source>
        <dbReference type="Proteomes" id="UP000255207"/>
    </source>
</evidence>
<evidence type="ECO:0000256" key="1">
    <source>
        <dbReference type="SAM" id="Phobius"/>
    </source>
</evidence>
<sequence length="318" mass="34494">MLSAAPSAAHELRPAYLDIRETATGDFAIVWKTPALGEMRLGLYVRLPETCSPKGEAINSLEAGGYFERWTARCPGGLKGRTLTIDGLRTSLTDVLVRLANADGSTQVARLTPETPSLAVTASQTTFEVAKTYFMLGVEHILIGFDHLMFVLALMLLIRDRWMLLTTITAFTLAHSITLAGAALGYLSLPQKPVEAAIALSIAFVASELARSRPGQRRTSESYPWLVAFAFGLLHGFGFAGALKEIGLPQTDVPLALLTFNLGVEAGQLLFVAAVLLAIKAVTAMVRIPLQPVRHATTYLIGTMSMFWLVTRIESFWS</sequence>
<keyword evidence="1" id="KW-0812">Transmembrane</keyword>
<feature type="transmembrane region" description="Helical" evidence="1">
    <location>
        <begin position="164"/>
        <end position="187"/>
    </location>
</feature>
<name>A0A370LD45_9HYPH</name>
<dbReference type="EMBL" id="QQTP01000001">
    <property type="protein sequence ID" value="RDJ29876.1"/>
    <property type="molecule type" value="Genomic_DNA"/>
</dbReference>
<dbReference type="AlphaFoldDB" id="A0A370LD45"/>
<dbReference type="InterPro" id="IPR032809">
    <property type="entry name" value="Put_HupE_UreJ"/>
</dbReference>
<keyword evidence="1" id="KW-1133">Transmembrane helix</keyword>
<organism evidence="2 3">
    <name type="scientific">Bosea caraganae</name>
    <dbReference type="NCBI Taxonomy" id="2763117"/>
    <lineage>
        <taxon>Bacteria</taxon>
        <taxon>Pseudomonadati</taxon>
        <taxon>Pseudomonadota</taxon>
        <taxon>Alphaproteobacteria</taxon>
        <taxon>Hyphomicrobiales</taxon>
        <taxon>Boseaceae</taxon>
        <taxon>Bosea</taxon>
    </lineage>
</organism>
<accession>A0A370LD45</accession>
<evidence type="ECO:0000313" key="2">
    <source>
        <dbReference type="EMBL" id="RDJ29876.1"/>
    </source>
</evidence>
<keyword evidence="3" id="KW-1185">Reference proteome</keyword>
<feature type="transmembrane region" description="Helical" evidence="1">
    <location>
        <begin position="133"/>
        <end position="157"/>
    </location>
</feature>
<comment type="caution">
    <text evidence="2">The sequence shown here is derived from an EMBL/GenBank/DDBJ whole genome shotgun (WGS) entry which is preliminary data.</text>
</comment>
<keyword evidence="1" id="KW-0472">Membrane</keyword>
<proteinExistence type="predicted"/>
<dbReference type="Pfam" id="PF13795">
    <property type="entry name" value="HupE_UreJ_2"/>
    <property type="match status" value="1"/>
</dbReference>
<gene>
    <name evidence="2" type="ORF">DWE98_01465</name>
</gene>
<dbReference type="Proteomes" id="UP000255207">
    <property type="component" value="Unassembled WGS sequence"/>
</dbReference>
<reference evidence="3" key="1">
    <citation type="submission" date="2018-07" db="EMBL/GenBank/DDBJ databases">
        <authorList>
            <person name="Safronova V.I."/>
            <person name="Chirak E.R."/>
            <person name="Sazanova A.L."/>
        </authorList>
    </citation>
    <scope>NUCLEOTIDE SEQUENCE [LARGE SCALE GENOMIC DNA]</scope>
    <source>
        <strain evidence="3">RCAM04685</strain>
    </source>
</reference>
<protein>
    <submittedName>
        <fullName evidence="2">HupE/UreJ family protein</fullName>
    </submittedName>
</protein>
<feature type="transmembrane region" description="Helical" evidence="1">
    <location>
        <begin position="222"/>
        <end position="243"/>
    </location>
</feature>
<dbReference type="OrthoDB" id="9808870at2"/>
<feature type="transmembrane region" description="Helical" evidence="1">
    <location>
        <begin position="255"/>
        <end position="279"/>
    </location>
</feature>